<evidence type="ECO:0000256" key="2">
    <source>
        <dbReference type="SAM" id="Phobius"/>
    </source>
</evidence>
<dbReference type="STRING" id="412419.BDU_146"/>
<comment type="subcellular location">
    <subcellularLocation>
        <location evidence="1">Cell inner membrane</location>
        <topology evidence="1">Peripheral membrane protein</topology>
        <orientation evidence="1">Cytoplasmic side</orientation>
    </subcellularLocation>
</comment>
<dbReference type="InterPro" id="IPR002696">
    <property type="entry name" value="Membr_insert_effic_factor_YidD"/>
</dbReference>
<organism evidence="3 4">
    <name type="scientific">Borrelia duttonii (strain Ly)</name>
    <dbReference type="NCBI Taxonomy" id="412419"/>
    <lineage>
        <taxon>Bacteria</taxon>
        <taxon>Pseudomonadati</taxon>
        <taxon>Spirochaetota</taxon>
        <taxon>Spirochaetia</taxon>
        <taxon>Spirochaetales</taxon>
        <taxon>Borreliaceae</taxon>
        <taxon>Borrelia</taxon>
    </lineage>
</organism>
<dbReference type="EMBL" id="CP000976">
    <property type="protein sequence ID" value="ACH93102.1"/>
    <property type="molecule type" value="Genomic_DNA"/>
</dbReference>
<keyword evidence="1 2" id="KW-0472">Membrane</keyword>
<comment type="function">
    <text evidence="1">Could be involved in insertion of integral membrane proteins into the membrane.</text>
</comment>
<evidence type="ECO:0000256" key="1">
    <source>
        <dbReference type="HAMAP-Rule" id="MF_00386"/>
    </source>
</evidence>
<dbReference type="HOGENOM" id="CLU_144811_5_2_12"/>
<name>B5RLL7_BORDL</name>
<dbReference type="PANTHER" id="PTHR33383:SF1">
    <property type="entry name" value="MEMBRANE PROTEIN INSERTION EFFICIENCY FACTOR-RELATED"/>
    <property type="match status" value="1"/>
</dbReference>
<evidence type="ECO:0000313" key="4">
    <source>
        <dbReference type="Proteomes" id="UP000000611"/>
    </source>
</evidence>
<dbReference type="RefSeq" id="WP_012537914.1">
    <property type="nucleotide sequence ID" value="NC_011229.1"/>
</dbReference>
<dbReference type="Pfam" id="PF01809">
    <property type="entry name" value="YidD"/>
    <property type="match status" value="1"/>
</dbReference>
<protein>
    <recommendedName>
        <fullName evidence="1">Putative membrane protein insertion efficiency factor</fullName>
    </recommendedName>
</protein>
<evidence type="ECO:0000313" key="3">
    <source>
        <dbReference type="EMBL" id="ACH93102.1"/>
    </source>
</evidence>
<proteinExistence type="inferred from homology"/>
<dbReference type="KEGG" id="bdu:BDU_146"/>
<keyword evidence="1" id="KW-1003">Cell membrane</keyword>
<keyword evidence="4" id="KW-1185">Reference proteome</keyword>
<dbReference type="AlphaFoldDB" id="B5RLL7"/>
<dbReference type="NCBIfam" id="TIGR00278">
    <property type="entry name" value="membrane protein insertion efficiency factor YidD"/>
    <property type="match status" value="1"/>
</dbReference>
<dbReference type="eggNOG" id="COG0759">
    <property type="taxonomic scope" value="Bacteria"/>
</dbReference>
<feature type="transmembrane region" description="Helical" evidence="2">
    <location>
        <begin position="6"/>
        <end position="25"/>
    </location>
</feature>
<keyword evidence="2" id="KW-0812">Transmembrane</keyword>
<dbReference type="Proteomes" id="UP000000611">
    <property type="component" value="Chromosome"/>
</dbReference>
<reference evidence="3 4" key="1">
    <citation type="journal article" date="2008" name="PLoS Genet.">
        <title>The genome of Borrelia recurrentis, the agent of deadly louse-borne relapsing fever, is a degraded subset of tick-borne Borrelia duttonii.</title>
        <authorList>
            <person name="Lescot M."/>
            <person name="Audic S."/>
            <person name="Robert C."/>
            <person name="Nguyen T.T."/>
            <person name="Blanc G."/>
            <person name="Cutler S.J."/>
            <person name="Wincker P."/>
            <person name="Couloux A."/>
            <person name="Claverie J.-M."/>
            <person name="Raoult D."/>
            <person name="Drancourt M."/>
        </authorList>
    </citation>
    <scope>NUCLEOTIDE SEQUENCE [LARGE SCALE GENOMIC DNA]</scope>
    <source>
        <strain evidence="3 4">Ly</strain>
    </source>
</reference>
<accession>B5RLL7</accession>
<keyword evidence="1" id="KW-0997">Cell inner membrane</keyword>
<gene>
    <name evidence="3" type="primary">hlyA</name>
    <name evidence="3" type="ordered locus">BDU_146</name>
</gene>
<dbReference type="HAMAP" id="MF_00386">
    <property type="entry name" value="UPF0161_YidD"/>
    <property type="match status" value="1"/>
</dbReference>
<dbReference type="PANTHER" id="PTHR33383">
    <property type="entry name" value="MEMBRANE PROTEIN INSERTION EFFICIENCY FACTOR-RELATED"/>
    <property type="match status" value="1"/>
</dbReference>
<sequence>MIYIRILKKIFIVINLILILLIKIYQKTLSKIVGFYCIYQPSCSNYALNCLKKYNILTAFILITLRIIRCNALFKGGCESLPTKNPILNSLKEFKTRLIK</sequence>
<dbReference type="OrthoDB" id="9801753at2"/>
<comment type="similarity">
    <text evidence="1">Belongs to the UPF0161 family.</text>
</comment>
<keyword evidence="2" id="KW-1133">Transmembrane helix</keyword>
<dbReference type="SMART" id="SM01234">
    <property type="entry name" value="Haemolytic"/>
    <property type="match status" value="1"/>
</dbReference>
<dbReference type="GO" id="GO:0005886">
    <property type="term" value="C:plasma membrane"/>
    <property type="evidence" value="ECO:0007669"/>
    <property type="project" value="UniProtKB-SubCell"/>
</dbReference>